<evidence type="ECO:0000313" key="2">
    <source>
        <dbReference type="EMBL" id="PWA60558.1"/>
    </source>
</evidence>
<dbReference type="PANTHER" id="PTHR33240">
    <property type="entry name" value="OS08G0508500 PROTEIN"/>
    <property type="match status" value="1"/>
</dbReference>
<comment type="caution">
    <text evidence="2">The sequence shown here is derived from an EMBL/GenBank/DDBJ whole genome shotgun (WGS) entry which is preliminary data.</text>
</comment>
<dbReference type="PANTHER" id="PTHR33240:SF8">
    <property type="entry name" value="OS03G0439900 PROTEIN"/>
    <property type="match status" value="1"/>
</dbReference>
<proteinExistence type="predicted"/>
<evidence type="ECO:0000313" key="3">
    <source>
        <dbReference type="Proteomes" id="UP000245207"/>
    </source>
</evidence>
<feature type="region of interest" description="Disordered" evidence="1">
    <location>
        <begin position="1"/>
        <end position="43"/>
    </location>
</feature>
<sequence>MQEYGRKNNFPPRVDRAGGPTRKKEGVTAEESTGSRSRTPRDHGLYRKTKMKFSVIRSASPYNIILGRSGLRELRAIPSTLHAMMKFPTPGGIATLVTRAATILECRKREEEQLVPEEENGLTNEPTFRDNKNELAPTEEVLVHPAYPDQPVTIGTGFS</sequence>
<name>A0A2U1MH57_ARTAN</name>
<evidence type="ECO:0000256" key="1">
    <source>
        <dbReference type="SAM" id="MobiDB-lite"/>
    </source>
</evidence>
<gene>
    <name evidence="2" type="ORF">CTI12_AA371000</name>
</gene>
<dbReference type="OrthoDB" id="2919534at2759"/>
<organism evidence="2 3">
    <name type="scientific">Artemisia annua</name>
    <name type="common">Sweet wormwood</name>
    <dbReference type="NCBI Taxonomy" id="35608"/>
    <lineage>
        <taxon>Eukaryota</taxon>
        <taxon>Viridiplantae</taxon>
        <taxon>Streptophyta</taxon>
        <taxon>Embryophyta</taxon>
        <taxon>Tracheophyta</taxon>
        <taxon>Spermatophyta</taxon>
        <taxon>Magnoliopsida</taxon>
        <taxon>eudicotyledons</taxon>
        <taxon>Gunneridae</taxon>
        <taxon>Pentapetalae</taxon>
        <taxon>asterids</taxon>
        <taxon>campanulids</taxon>
        <taxon>Asterales</taxon>
        <taxon>Asteraceae</taxon>
        <taxon>Asteroideae</taxon>
        <taxon>Anthemideae</taxon>
        <taxon>Artemisiinae</taxon>
        <taxon>Artemisia</taxon>
    </lineage>
</organism>
<protein>
    <recommendedName>
        <fullName evidence="4">Reverse transcriptase domain-containing protein</fullName>
    </recommendedName>
</protein>
<evidence type="ECO:0008006" key="4">
    <source>
        <dbReference type="Google" id="ProtNLM"/>
    </source>
</evidence>
<accession>A0A2U1MH57</accession>
<dbReference type="Proteomes" id="UP000245207">
    <property type="component" value="Unassembled WGS sequence"/>
</dbReference>
<feature type="region of interest" description="Disordered" evidence="1">
    <location>
        <begin position="111"/>
        <end position="130"/>
    </location>
</feature>
<reference evidence="2 3" key="1">
    <citation type="journal article" date="2018" name="Mol. Plant">
        <title>The genome of Artemisia annua provides insight into the evolution of Asteraceae family and artemisinin biosynthesis.</title>
        <authorList>
            <person name="Shen Q."/>
            <person name="Zhang L."/>
            <person name="Liao Z."/>
            <person name="Wang S."/>
            <person name="Yan T."/>
            <person name="Shi P."/>
            <person name="Liu M."/>
            <person name="Fu X."/>
            <person name="Pan Q."/>
            <person name="Wang Y."/>
            <person name="Lv Z."/>
            <person name="Lu X."/>
            <person name="Zhang F."/>
            <person name="Jiang W."/>
            <person name="Ma Y."/>
            <person name="Chen M."/>
            <person name="Hao X."/>
            <person name="Li L."/>
            <person name="Tang Y."/>
            <person name="Lv G."/>
            <person name="Zhou Y."/>
            <person name="Sun X."/>
            <person name="Brodelius P.E."/>
            <person name="Rose J.K.C."/>
            <person name="Tang K."/>
        </authorList>
    </citation>
    <scope>NUCLEOTIDE SEQUENCE [LARGE SCALE GENOMIC DNA]</scope>
    <source>
        <strain evidence="3">cv. Huhao1</strain>
        <tissue evidence="2">Leaf</tissue>
    </source>
</reference>
<dbReference type="EMBL" id="PKPP01005324">
    <property type="protein sequence ID" value="PWA60558.1"/>
    <property type="molecule type" value="Genomic_DNA"/>
</dbReference>
<dbReference type="AlphaFoldDB" id="A0A2U1MH57"/>
<keyword evidence="3" id="KW-1185">Reference proteome</keyword>